<dbReference type="Proteomes" id="UP001165082">
    <property type="component" value="Unassembled WGS sequence"/>
</dbReference>
<dbReference type="EMBL" id="BRXZ01006517">
    <property type="protein sequence ID" value="GMH61874.1"/>
    <property type="molecule type" value="Genomic_DNA"/>
</dbReference>
<dbReference type="Gene3D" id="2.40.30.160">
    <property type="match status" value="1"/>
</dbReference>
<dbReference type="InterPro" id="IPR017703">
    <property type="entry name" value="YgfZ/GCV_T_CS"/>
</dbReference>
<dbReference type="PANTHER" id="PTHR22602">
    <property type="entry name" value="TRANSFERASE CAF17, MITOCHONDRIAL-RELATED"/>
    <property type="match status" value="1"/>
</dbReference>
<reference evidence="1" key="1">
    <citation type="submission" date="2022-07" db="EMBL/GenBank/DDBJ databases">
        <title>Genome analysis of Parmales, a sister group of diatoms, reveals the evolutionary specialization of diatoms from phago-mixotrophs to photoautotrophs.</title>
        <authorList>
            <person name="Ban H."/>
            <person name="Sato S."/>
            <person name="Yoshikawa S."/>
            <person name="Kazumasa Y."/>
            <person name="Nakamura Y."/>
            <person name="Ichinomiya M."/>
            <person name="Saitoh K."/>
            <person name="Sato N."/>
            <person name="Blanc-Mathieu R."/>
            <person name="Endo H."/>
            <person name="Kuwata A."/>
            <person name="Ogata H."/>
        </authorList>
    </citation>
    <scope>NUCLEOTIDE SEQUENCE</scope>
</reference>
<dbReference type="GO" id="GO:0016226">
    <property type="term" value="P:iron-sulfur cluster assembly"/>
    <property type="evidence" value="ECO:0007669"/>
    <property type="project" value="TreeGrafter"/>
</dbReference>
<sequence length="245" mass="26620">MIRSLIRRLHSTRCLSTSVDGAELKWGLSHETNLPRSLVKVSGKGTQKYLQGLVTVDVAAIMDTLETNLSLESSLSVEPGFENVLPPENAVRRLHHCYFLDIRGRIITDGMLWVLSRTSSGGVVCGGHDLRGEGMGMRVITDVECDFGGIVNQEMLPEARGTNEFLRYLQGIPEGRELGGRSAVESNGDFVGGVSFDKGCYLGQEFTARSYFKGVVRKRVVPAVAYRGEGGKGIKGKLKAKDVAG</sequence>
<dbReference type="AlphaFoldDB" id="A0A9W6ZWU4"/>
<gene>
    <name evidence="1" type="ORF">TrRE_jg291</name>
</gene>
<protein>
    <submittedName>
        <fullName evidence="1">Uncharacterized protein</fullName>
    </submittedName>
</protein>
<feature type="non-terminal residue" evidence="1">
    <location>
        <position position="1"/>
    </location>
</feature>
<name>A0A9W6ZWU4_9STRA</name>
<dbReference type="InterPro" id="IPR045179">
    <property type="entry name" value="YgfZ/GcvT"/>
</dbReference>
<dbReference type="OrthoDB" id="191995at2759"/>
<keyword evidence="2" id="KW-1185">Reference proteome</keyword>
<evidence type="ECO:0000313" key="2">
    <source>
        <dbReference type="Proteomes" id="UP001165082"/>
    </source>
</evidence>
<dbReference type="PANTHER" id="PTHR22602:SF0">
    <property type="entry name" value="TRANSFERASE CAF17, MITOCHONDRIAL-RELATED"/>
    <property type="match status" value="1"/>
</dbReference>
<dbReference type="GO" id="GO:0005759">
    <property type="term" value="C:mitochondrial matrix"/>
    <property type="evidence" value="ECO:0007669"/>
    <property type="project" value="TreeGrafter"/>
</dbReference>
<accession>A0A9W6ZWU4</accession>
<comment type="caution">
    <text evidence="1">The sequence shown here is derived from an EMBL/GenBank/DDBJ whole genome shotgun (WGS) entry which is preliminary data.</text>
</comment>
<evidence type="ECO:0000313" key="1">
    <source>
        <dbReference type="EMBL" id="GMH61874.1"/>
    </source>
</evidence>
<dbReference type="NCBIfam" id="TIGR03317">
    <property type="entry name" value="ygfZ_signature"/>
    <property type="match status" value="1"/>
</dbReference>
<organism evidence="1 2">
    <name type="scientific">Triparma retinervis</name>
    <dbReference type="NCBI Taxonomy" id="2557542"/>
    <lineage>
        <taxon>Eukaryota</taxon>
        <taxon>Sar</taxon>
        <taxon>Stramenopiles</taxon>
        <taxon>Ochrophyta</taxon>
        <taxon>Bolidophyceae</taxon>
        <taxon>Parmales</taxon>
        <taxon>Triparmaceae</taxon>
        <taxon>Triparma</taxon>
    </lineage>
</organism>
<proteinExistence type="predicted"/>
<dbReference type="SUPFAM" id="SSF103025">
    <property type="entry name" value="Folate-binding domain"/>
    <property type="match status" value="1"/>
</dbReference>